<sequence length="164" mass="18391">MRQHYQEKSTHSNTASKVKITFENVEGVTIYSDQMFLSVQGIKTNLVLNHGQAYEVKTCESMVFECPFSDIQNIDPGLMQNGQFALQDDEPLTTKDRLLAFDDIANVTYEGQLIYMPWQDGDEAGDTNALQHTETDGQKLVIRISEDNDARIVNLSATVSSPIL</sequence>
<organism evidence="1 2">
    <name type="scientific">Secundilactobacillus collinoides</name>
    <name type="common">Lactobacillus collinoides</name>
    <dbReference type="NCBI Taxonomy" id="33960"/>
    <lineage>
        <taxon>Bacteria</taxon>
        <taxon>Bacillati</taxon>
        <taxon>Bacillota</taxon>
        <taxon>Bacilli</taxon>
        <taxon>Lactobacillales</taxon>
        <taxon>Lactobacillaceae</taxon>
        <taxon>Secundilactobacillus</taxon>
    </lineage>
</organism>
<proteinExistence type="predicted"/>
<keyword evidence="2" id="KW-1185">Reference proteome</keyword>
<name>A0A166HM33_SECCO</name>
<protein>
    <submittedName>
        <fullName evidence="1">Uncharacterized protein</fullName>
    </submittedName>
</protein>
<dbReference type="Proteomes" id="UP000076480">
    <property type="component" value="Unassembled WGS sequence"/>
</dbReference>
<accession>A0A166HM33</accession>
<dbReference type="EMBL" id="JYDC01000016">
    <property type="protein sequence ID" value="KZL42882.1"/>
    <property type="molecule type" value="Genomic_DNA"/>
</dbReference>
<reference evidence="1 2" key="1">
    <citation type="submission" date="2015-02" db="EMBL/GenBank/DDBJ databases">
        <title>Draft genome sequence of Lactobacillus collinoides CUPV2371 isolated from a natural cider, the first genome sequence of a strain of this species.</title>
        <authorList>
            <person name="Puertas A.I."/>
            <person name="Spano G."/>
            <person name="Capozzi V."/>
            <person name="Lamontanara A."/>
            <person name="Orru L."/>
            <person name="Duenas M.T."/>
        </authorList>
    </citation>
    <scope>NUCLEOTIDE SEQUENCE [LARGE SCALE GENOMIC DNA]</scope>
    <source>
        <strain evidence="1 2">237</strain>
    </source>
</reference>
<gene>
    <name evidence="1" type="ORF">TY91_02250</name>
</gene>
<dbReference type="RefSeq" id="WP_063285188.1">
    <property type="nucleotide sequence ID" value="NZ_JYDC01000016.1"/>
</dbReference>
<comment type="caution">
    <text evidence="1">The sequence shown here is derived from an EMBL/GenBank/DDBJ whole genome shotgun (WGS) entry which is preliminary data.</text>
</comment>
<dbReference type="AlphaFoldDB" id="A0A166HM33"/>
<dbReference type="PATRIC" id="fig|33960.6.peg.838"/>
<evidence type="ECO:0000313" key="1">
    <source>
        <dbReference type="EMBL" id="KZL42882.1"/>
    </source>
</evidence>
<evidence type="ECO:0000313" key="2">
    <source>
        <dbReference type="Proteomes" id="UP000076480"/>
    </source>
</evidence>